<keyword evidence="1" id="KW-0472">Membrane</keyword>
<evidence type="ECO:0000313" key="3">
    <source>
        <dbReference type="Proteomes" id="UP001168877"/>
    </source>
</evidence>
<evidence type="ECO:0000256" key="1">
    <source>
        <dbReference type="SAM" id="Phobius"/>
    </source>
</evidence>
<protein>
    <submittedName>
        <fullName evidence="2">Uncharacterized protein</fullName>
    </submittedName>
</protein>
<dbReference type="PANTHER" id="PTHR33430:SF1">
    <property type="entry name" value="PGG DOMAIN-CONTAINING PROTEIN"/>
    <property type="match status" value="1"/>
</dbReference>
<dbReference type="AlphaFoldDB" id="A0AA39SQY8"/>
<reference evidence="2" key="1">
    <citation type="journal article" date="2022" name="Plant J.">
        <title>Strategies of tolerance reflected in two North American maple genomes.</title>
        <authorList>
            <person name="McEvoy S.L."/>
            <person name="Sezen U.U."/>
            <person name="Trouern-Trend A."/>
            <person name="McMahon S.M."/>
            <person name="Schaberg P.G."/>
            <person name="Yang J."/>
            <person name="Wegrzyn J.L."/>
            <person name="Swenson N.G."/>
        </authorList>
    </citation>
    <scope>NUCLEOTIDE SEQUENCE</scope>
    <source>
        <strain evidence="2">NS2018</strain>
    </source>
</reference>
<feature type="transmembrane region" description="Helical" evidence="1">
    <location>
        <begin position="43"/>
        <end position="61"/>
    </location>
</feature>
<feature type="transmembrane region" description="Helical" evidence="1">
    <location>
        <begin position="85"/>
        <end position="109"/>
    </location>
</feature>
<organism evidence="2 3">
    <name type="scientific">Acer saccharum</name>
    <name type="common">Sugar maple</name>
    <dbReference type="NCBI Taxonomy" id="4024"/>
    <lineage>
        <taxon>Eukaryota</taxon>
        <taxon>Viridiplantae</taxon>
        <taxon>Streptophyta</taxon>
        <taxon>Embryophyta</taxon>
        <taxon>Tracheophyta</taxon>
        <taxon>Spermatophyta</taxon>
        <taxon>Magnoliopsida</taxon>
        <taxon>eudicotyledons</taxon>
        <taxon>Gunneridae</taxon>
        <taxon>Pentapetalae</taxon>
        <taxon>rosids</taxon>
        <taxon>malvids</taxon>
        <taxon>Sapindales</taxon>
        <taxon>Sapindaceae</taxon>
        <taxon>Hippocastanoideae</taxon>
        <taxon>Acereae</taxon>
        <taxon>Acer</taxon>
    </lineage>
</organism>
<keyword evidence="1" id="KW-1133">Transmembrane helix</keyword>
<proteinExistence type="predicted"/>
<accession>A0AA39SQY8</accession>
<comment type="caution">
    <text evidence="2">The sequence shown here is derived from an EMBL/GenBank/DDBJ whole genome shotgun (WGS) entry which is preliminary data.</text>
</comment>
<feature type="transmembrane region" description="Helical" evidence="1">
    <location>
        <begin position="140"/>
        <end position="164"/>
    </location>
</feature>
<reference evidence="2" key="2">
    <citation type="submission" date="2023-06" db="EMBL/GenBank/DDBJ databases">
        <authorList>
            <person name="Swenson N.G."/>
            <person name="Wegrzyn J.L."/>
            <person name="Mcevoy S.L."/>
        </authorList>
    </citation>
    <scope>NUCLEOTIDE SEQUENCE</scope>
    <source>
        <strain evidence="2">NS2018</strain>
        <tissue evidence="2">Leaf</tissue>
    </source>
</reference>
<keyword evidence="3" id="KW-1185">Reference proteome</keyword>
<name>A0AA39SQY8_ACESA</name>
<dbReference type="Proteomes" id="UP001168877">
    <property type="component" value="Unassembled WGS sequence"/>
</dbReference>
<dbReference type="PANTHER" id="PTHR33430">
    <property type="entry name" value="MATERNAL EFFECT EMBRYO ARREST PROTEIN"/>
    <property type="match status" value="1"/>
</dbReference>
<evidence type="ECO:0000313" key="2">
    <source>
        <dbReference type="EMBL" id="KAK0596614.1"/>
    </source>
</evidence>
<feature type="transmembrane region" description="Helical" evidence="1">
    <location>
        <begin position="176"/>
        <end position="197"/>
    </location>
</feature>
<keyword evidence="1" id="KW-0812">Transmembrane</keyword>
<dbReference type="EMBL" id="JAUESC010000004">
    <property type="protein sequence ID" value="KAK0596614.1"/>
    <property type="molecule type" value="Genomic_DNA"/>
</dbReference>
<sequence>MLQKTLENLVETQRNLVETLSSKKANDKINACIDVHQKALDDIVNVNSLFTIAVFVGLAYANPSQRSLENRPECDPDPSLGKRLIIYEVNSFACFLFSSLVAKAIKVLLNIRKKEQTKNHRMVPDRLCKKILLSDTWKRFSLGLVVLSSFAGIVLLTLSIVYVIQIRVGKLTCGSYHAIQAVVPLCVIVFTALLFYLPSMAYAVIVTASAIMENSEDNKASNGSETPKSAPENVNRRCFEC</sequence>
<gene>
    <name evidence="2" type="ORF">LWI29_017374</name>
</gene>